<evidence type="ECO:0000313" key="1">
    <source>
        <dbReference type="Proteomes" id="UP000887565"/>
    </source>
</evidence>
<reference evidence="2" key="1">
    <citation type="submission" date="2022-11" db="UniProtKB">
        <authorList>
            <consortium name="WormBaseParasite"/>
        </authorList>
    </citation>
    <scope>IDENTIFICATION</scope>
</reference>
<keyword evidence="1" id="KW-1185">Reference proteome</keyword>
<dbReference type="AlphaFoldDB" id="A0A915HU57"/>
<dbReference type="Proteomes" id="UP000887565">
    <property type="component" value="Unplaced"/>
</dbReference>
<sequence length="119" mass="13670">MVMSDELRPTNFNLIITNPFTTYGPPETWPIYDIKSEHHIPEMPVLAPLYTIPNHNEWMNAICGMMPLAIHVGAPNSEVELRAIIRNGILKLLAQSDNIEIDLIWEQNWIKAMVHSIRI</sequence>
<accession>A0A915HU57</accession>
<protein>
    <submittedName>
        <fullName evidence="2">Uncharacterized protein</fullName>
    </submittedName>
</protein>
<proteinExistence type="predicted"/>
<evidence type="ECO:0000313" key="2">
    <source>
        <dbReference type="WBParaSite" id="nRc.2.0.1.t05428-RA"/>
    </source>
</evidence>
<name>A0A915HU57_ROMCU</name>
<organism evidence="1 2">
    <name type="scientific">Romanomermis culicivorax</name>
    <name type="common">Nematode worm</name>
    <dbReference type="NCBI Taxonomy" id="13658"/>
    <lineage>
        <taxon>Eukaryota</taxon>
        <taxon>Metazoa</taxon>
        <taxon>Ecdysozoa</taxon>
        <taxon>Nematoda</taxon>
        <taxon>Enoplea</taxon>
        <taxon>Dorylaimia</taxon>
        <taxon>Mermithida</taxon>
        <taxon>Mermithoidea</taxon>
        <taxon>Mermithidae</taxon>
        <taxon>Romanomermis</taxon>
    </lineage>
</organism>
<dbReference type="WBParaSite" id="nRc.2.0.1.t05428-RA">
    <property type="protein sequence ID" value="nRc.2.0.1.t05428-RA"/>
    <property type="gene ID" value="nRc.2.0.1.g05428"/>
</dbReference>